<accession>A0A167CBE3</accession>
<reference evidence="2 3" key="1">
    <citation type="submission" date="2015-06" db="EMBL/GenBank/DDBJ databases">
        <title>Survival trade-offs in plant roots during colonization by closely related pathogenic and mutualistic fungi.</title>
        <authorList>
            <person name="Hacquard S."/>
            <person name="Kracher B."/>
            <person name="Hiruma K."/>
            <person name="Weinman A."/>
            <person name="Muench P."/>
            <person name="Garrido Oter R."/>
            <person name="Ver Loren van Themaat E."/>
            <person name="Dallerey J.-F."/>
            <person name="Damm U."/>
            <person name="Henrissat B."/>
            <person name="Lespinet O."/>
            <person name="Thon M."/>
            <person name="Kemen E."/>
            <person name="McHardy A.C."/>
            <person name="Schulze-Lefert P."/>
            <person name="O'Connell R.J."/>
        </authorList>
    </citation>
    <scope>NUCLEOTIDE SEQUENCE [LARGE SCALE GENOMIC DNA]</scope>
    <source>
        <strain evidence="2 3">MAFF 238704</strain>
    </source>
</reference>
<dbReference type="Proteomes" id="UP000076584">
    <property type="component" value="Unassembled WGS sequence"/>
</dbReference>
<feature type="compositionally biased region" description="Polar residues" evidence="1">
    <location>
        <begin position="63"/>
        <end position="74"/>
    </location>
</feature>
<name>A0A167CBE3_COLIC</name>
<evidence type="ECO:0000256" key="1">
    <source>
        <dbReference type="SAM" id="MobiDB-lite"/>
    </source>
</evidence>
<keyword evidence="3" id="KW-1185">Reference proteome</keyword>
<feature type="region of interest" description="Disordered" evidence="1">
    <location>
        <begin position="56"/>
        <end position="79"/>
    </location>
</feature>
<proteinExistence type="predicted"/>
<gene>
    <name evidence="2" type="ORF">CI238_13119</name>
</gene>
<dbReference type="AlphaFoldDB" id="A0A167CBE3"/>
<dbReference type="EMBL" id="LFIW01001412">
    <property type="protein sequence ID" value="KZL82373.1"/>
    <property type="molecule type" value="Genomic_DNA"/>
</dbReference>
<organism evidence="2 3">
    <name type="scientific">Colletotrichum incanum</name>
    <name type="common">Soybean anthracnose fungus</name>
    <dbReference type="NCBI Taxonomy" id="1573173"/>
    <lineage>
        <taxon>Eukaryota</taxon>
        <taxon>Fungi</taxon>
        <taxon>Dikarya</taxon>
        <taxon>Ascomycota</taxon>
        <taxon>Pezizomycotina</taxon>
        <taxon>Sordariomycetes</taxon>
        <taxon>Hypocreomycetidae</taxon>
        <taxon>Glomerellales</taxon>
        <taxon>Glomerellaceae</taxon>
        <taxon>Colletotrichum</taxon>
        <taxon>Colletotrichum spaethianum species complex</taxon>
    </lineage>
</organism>
<evidence type="ECO:0000313" key="3">
    <source>
        <dbReference type="Proteomes" id="UP000076584"/>
    </source>
</evidence>
<feature type="non-terminal residue" evidence="2">
    <location>
        <position position="1"/>
    </location>
</feature>
<evidence type="ECO:0000313" key="2">
    <source>
        <dbReference type="EMBL" id="KZL82373.1"/>
    </source>
</evidence>
<sequence length="194" mass="20724">LHSHPSIILDFPSLQNRAFIMYISSLLTIALGALATNAVPLESSAASSALEMVQEGPFPLTQPKPTTAPQSKLPTTGLEKRTTGCGGGFGSYNQADANELQRQLQNNNPENLVYLPAWSAFSWSVGTAKVCAINMYLSDNTHVKEWEAGWGMGYVRDMCCAGKSSCTGGICSGHGDSGLSVDFRVQNSARSCSW</sequence>
<comment type="caution">
    <text evidence="2">The sequence shown here is derived from an EMBL/GenBank/DDBJ whole genome shotgun (WGS) entry which is preliminary data.</text>
</comment>
<protein>
    <submittedName>
        <fullName evidence="2">Uncharacterized protein</fullName>
    </submittedName>
</protein>